<evidence type="ECO:0000313" key="3">
    <source>
        <dbReference type="Proteomes" id="UP000274271"/>
    </source>
</evidence>
<feature type="transmembrane region" description="Helical" evidence="1">
    <location>
        <begin position="276"/>
        <end position="297"/>
    </location>
</feature>
<feature type="transmembrane region" description="Helical" evidence="1">
    <location>
        <begin position="44"/>
        <end position="59"/>
    </location>
</feature>
<feature type="transmembrane region" description="Helical" evidence="1">
    <location>
        <begin position="252"/>
        <end position="269"/>
    </location>
</feature>
<feature type="transmembrane region" description="Helical" evidence="1">
    <location>
        <begin position="98"/>
        <end position="124"/>
    </location>
</feature>
<accession>A0A3P1CXD0</accession>
<dbReference type="EMBL" id="RQJP01000001">
    <property type="protein sequence ID" value="RRB17740.1"/>
    <property type="molecule type" value="Genomic_DNA"/>
</dbReference>
<name>A0A3P1CXD0_9BACT</name>
<evidence type="ECO:0000256" key="1">
    <source>
        <dbReference type="SAM" id="Phobius"/>
    </source>
</evidence>
<evidence type="ECO:0000313" key="2">
    <source>
        <dbReference type="EMBL" id="RRB17740.1"/>
    </source>
</evidence>
<dbReference type="OrthoDB" id="910687at2"/>
<keyword evidence="1" id="KW-0472">Membrane</keyword>
<feature type="transmembrane region" description="Helical" evidence="1">
    <location>
        <begin position="188"/>
        <end position="210"/>
    </location>
</feature>
<dbReference type="AlphaFoldDB" id="A0A3P1CXD0"/>
<sequence length="479" mass="54266">MIAYLDYLAFGYLHFKSYISIASINLIIIAGFIYGLFRQFKLPLYYFLPVPLLIFQPQYHEVTIWALTGLQHITLLLILCICLKLLKKPSPGKVTLAIVLAMLATFTHGNGILVFATGGFLLLIERNYKVLLPWVLFTLLTLVFYIFDYTPGSGVKSSINWAHMPVAFVAKIGATPSVWSPGSTGGSILWGTIISLVMIPTLLIAFYNSFKAGKTSSSANTELLSFFCFIFLTILLITIFRSSSQILLEIRFKIYAALSSVFFYLFLLTKSGRFRPITLAIATVLSVVFYISSYTVYTPEVVNKYTRLAADTYNWPKHQKELSNYNAIDASLPYLLPAYHQGFWRIPNLFAGFDEMVQTALQQKSFKPATLRTEHIMHGGDLPQLLVEMKEAPLRRQHLRDDLFLVLHDERQQKTYLAGTQPKFAGWRRFITTGSFFGPDFSTVLPLQVVPQGQYRLGCLLKDADNNLELIMTQENITL</sequence>
<keyword evidence="3" id="KW-1185">Reference proteome</keyword>
<protein>
    <submittedName>
        <fullName evidence="2">Uncharacterized protein</fullName>
    </submittedName>
</protein>
<dbReference type="RefSeq" id="WP_124904647.1">
    <property type="nucleotide sequence ID" value="NZ_RQJP01000001.1"/>
</dbReference>
<keyword evidence="1" id="KW-1133">Transmembrane helix</keyword>
<feature type="transmembrane region" description="Helical" evidence="1">
    <location>
        <begin position="17"/>
        <end position="37"/>
    </location>
</feature>
<reference evidence="2 3" key="1">
    <citation type="submission" date="2018-11" db="EMBL/GenBank/DDBJ databases">
        <authorList>
            <person name="Zhou Z."/>
            <person name="Wang G."/>
        </authorList>
    </citation>
    <scope>NUCLEOTIDE SEQUENCE [LARGE SCALE GENOMIC DNA]</scope>
    <source>
        <strain evidence="2 3">KCTC42998</strain>
    </source>
</reference>
<feature type="transmembrane region" description="Helical" evidence="1">
    <location>
        <begin position="130"/>
        <end position="147"/>
    </location>
</feature>
<organism evidence="2 3">
    <name type="scientific">Larkinella knui</name>
    <dbReference type="NCBI Taxonomy" id="2025310"/>
    <lineage>
        <taxon>Bacteria</taxon>
        <taxon>Pseudomonadati</taxon>
        <taxon>Bacteroidota</taxon>
        <taxon>Cytophagia</taxon>
        <taxon>Cytophagales</taxon>
        <taxon>Spirosomataceae</taxon>
        <taxon>Larkinella</taxon>
    </lineage>
</organism>
<feature type="transmembrane region" description="Helical" evidence="1">
    <location>
        <begin position="222"/>
        <end position="240"/>
    </location>
</feature>
<gene>
    <name evidence="2" type="ORF">EHT87_05525</name>
</gene>
<feature type="transmembrane region" description="Helical" evidence="1">
    <location>
        <begin position="65"/>
        <end position="86"/>
    </location>
</feature>
<dbReference type="Proteomes" id="UP000274271">
    <property type="component" value="Unassembled WGS sequence"/>
</dbReference>
<keyword evidence="1" id="KW-0812">Transmembrane</keyword>
<proteinExistence type="predicted"/>
<feature type="transmembrane region" description="Helical" evidence="1">
    <location>
        <begin position="159"/>
        <end position="176"/>
    </location>
</feature>
<comment type="caution">
    <text evidence="2">The sequence shown here is derived from an EMBL/GenBank/DDBJ whole genome shotgun (WGS) entry which is preliminary data.</text>
</comment>